<feature type="transmembrane region" description="Helical" evidence="6">
    <location>
        <begin position="311"/>
        <end position="334"/>
    </location>
</feature>
<feature type="transmembrane region" description="Helical" evidence="6">
    <location>
        <begin position="190"/>
        <end position="210"/>
    </location>
</feature>
<dbReference type="FunFam" id="1.20.1720.10:FF:000009">
    <property type="entry name" value="MFS multidrug transporter"/>
    <property type="match status" value="1"/>
</dbReference>
<dbReference type="EMBL" id="LBBL01000515">
    <property type="protein sequence ID" value="KKF92215.1"/>
    <property type="molecule type" value="Genomic_DNA"/>
</dbReference>
<reference evidence="8 9" key="1">
    <citation type="submission" date="2015-04" db="EMBL/GenBank/DDBJ databases">
        <title>Genome sequence of Ceratocystis platani, a major pathogen of plane trees.</title>
        <authorList>
            <person name="Belbahri L."/>
        </authorList>
    </citation>
    <scope>NUCLEOTIDE SEQUENCE [LARGE SCALE GENOMIC DNA]</scope>
    <source>
        <strain evidence="8 9">CFO</strain>
    </source>
</reference>
<dbReference type="Pfam" id="PF07690">
    <property type="entry name" value="MFS_1"/>
    <property type="match status" value="1"/>
</dbReference>
<dbReference type="InterPro" id="IPR011701">
    <property type="entry name" value="MFS"/>
</dbReference>
<keyword evidence="3 6" id="KW-0812">Transmembrane</keyword>
<dbReference type="PROSITE" id="PS50850">
    <property type="entry name" value="MFS"/>
    <property type="match status" value="1"/>
</dbReference>
<feature type="transmembrane region" description="Helical" evidence="6">
    <location>
        <begin position="426"/>
        <end position="444"/>
    </location>
</feature>
<evidence type="ECO:0000256" key="2">
    <source>
        <dbReference type="ARBA" id="ARBA00022448"/>
    </source>
</evidence>
<keyword evidence="4 6" id="KW-1133">Transmembrane helix</keyword>
<evidence type="ECO:0000256" key="4">
    <source>
        <dbReference type="ARBA" id="ARBA00022989"/>
    </source>
</evidence>
<dbReference type="PANTHER" id="PTHR23502">
    <property type="entry name" value="MAJOR FACILITATOR SUPERFAMILY"/>
    <property type="match status" value="1"/>
</dbReference>
<keyword evidence="2" id="KW-0813">Transport</keyword>
<dbReference type="InterPro" id="IPR036259">
    <property type="entry name" value="MFS_trans_sf"/>
</dbReference>
<feature type="transmembrane region" description="Helical" evidence="6">
    <location>
        <begin position="133"/>
        <end position="151"/>
    </location>
</feature>
<dbReference type="Proteomes" id="UP000034841">
    <property type="component" value="Unassembled WGS sequence"/>
</dbReference>
<gene>
    <name evidence="8" type="primary">QDR2_2</name>
    <name evidence="8" type="ORF">CFO_g5432</name>
</gene>
<feature type="transmembrane region" description="Helical" evidence="6">
    <location>
        <begin position="101"/>
        <end position="121"/>
    </location>
</feature>
<feature type="transmembrane region" description="Helical" evidence="6">
    <location>
        <begin position="222"/>
        <end position="241"/>
    </location>
</feature>
<name>A0A0F8AZB5_CERFI</name>
<comment type="caution">
    <text evidence="8">The sequence shown here is derived from an EMBL/GenBank/DDBJ whole genome shotgun (WGS) entry which is preliminary data.</text>
</comment>
<keyword evidence="9" id="KW-1185">Reference proteome</keyword>
<evidence type="ECO:0000259" key="7">
    <source>
        <dbReference type="PROSITE" id="PS50850"/>
    </source>
</evidence>
<sequence length="527" mass="56550">MPSNATNGSATAIRKHNRLSMSSELIAATRDVSSNGSGIEIEKHSGSMPTPIAPAFSIYSTWQKRGIVLAASLAAFFSPMTQQIYYPALPTLAHTFNVSNSAINLTVTSYMVFQGLTPMFLGDFADRAGRRPTYIVCFAVYIAANIALAHTHSYAALLGLRCLQAAGSSSTVALAFAIVADVVTSAERGAYISFTAVPVVLAPALGPVIGGTLAEYVGWRWIFWYLAIFSGIMLFALFMFLPETCRVLVGDGSRTPPRLNRTGYALVKELFLSQRTPLPEASTLEPPPRAELRLPNPLPAIQILFEKELGLLLLSSSLVFSGFYSVSSAIPSLFRATYGLTELQIGLMFLPLAAGSIAAAAVVGPLMNWNYRRHSARLNFTHDRHTQPDLATFPIERVRLQAGLPPLLVATVAIVAWGWAVHAQAHISILCVLIFVFGGGMVGYSNTSNALIVDVSRARAGTATAANNIARCLVGAGASAAVVPLIKVIGVNWAFTLVGSVYLAAVPMLLVIMNYGMQWRSELEENH</sequence>
<feature type="transmembrane region" description="Helical" evidence="6">
    <location>
        <begin position="163"/>
        <end position="183"/>
    </location>
</feature>
<dbReference type="Gene3D" id="1.20.1720.10">
    <property type="entry name" value="Multidrug resistance protein D"/>
    <property type="match status" value="1"/>
</dbReference>
<dbReference type="SUPFAM" id="SSF103473">
    <property type="entry name" value="MFS general substrate transporter"/>
    <property type="match status" value="1"/>
</dbReference>
<comment type="subcellular location">
    <subcellularLocation>
        <location evidence="1">Membrane</location>
        <topology evidence="1">Multi-pass membrane protein</topology>
    </subcellularLocation>
</comment>
<keyword evidence="5 6" id="KW-0472">Membrane</keyword>
<feature type="transmembrane region" description="Helical" evidence="6">
    <location>
        <begin position="67"/>
        <end position="89"/>
    </location>
</feature>
<evidence type="ECO:0000313" key="8">
    <source>
        <dbReference type="EMBL" id="KKF92215.1"/>
    </source>
</evidence>
<feature type="transmembrane region" description="Helical" evidence="6">
    <location>
        <begin position="402"/>
        <end position="420"/>
    </location>
</feature>
<evidence type="ECO:0000256" key="6">
    <source>
        <dbReference type="SAM" id="Phobius"/>
    </source>
</evidence>
<evidence type="ECO:0000256" key="1">
    <source>
        <dbReference type="ARBA" id="ARBA00004141"/>
    </source>
</evidence>
<evidence type="ECO:0000256" key="5">
    <source>
        <dbReference type="ARBA" id="ARBA00023136"/>
    </source>
</evidence>
<feature type="transmembrane region" description="Helical" evidence="6">
    <location>
        <begin position="492"/>
        <end position="512"/>
    </location>
</feature>
<feature type="transmembrane region" description="Helical" evidence="6">
    <location>
        <begin position="346"/>
        <end position="367"/>
    </location>
</feature>
<proteinExistence type="predicted"/>
<evidence type="ECO:0000313" key="9">
    <source>
        <dbReference type="Proteomes" id="UP000034841"/>
    </source>
</evidence>
<feature type="transmembrane region" description="Helical" evidence="6">
    <location>
        <begin position="465"/>
        <end position="486"/>
    </location>
</feature>
<evidence type="ECO:0000256" key="3">
    <source>
        <dbReference type="ARBA" id="ARBA00022692"/>
    </source>
</evidence>
<protein>
    <submittedName>
        <fullName evidence="8">Quinidine resistance protein 2</fullName>
    </submittedName>
</protein>
<dbReference type="AlphaFoldDB" id="A0A0F8AZB5"/>
<dbReference type="PRINTS" id="PR01036">
    <property type="entry name" value="TCRTETB"/>
</dbReference>
<organism evidence="8 9">
    <name type="scientific">Ceratocystis fimbriata f. sp. platani</name>
    <dbReference type="NCBI Taxonomy" id="88771"/>
    <lineage>
        <taxon>Eukaryota</taxon>
        <taxon>Fungi</taxon>
        <taxon>Dikarya</taxon>
        <taxon>Ascomycota</taxon>
        <taxon>Pezizomycotina</taxon>
        <taxon>Sordariomycetes</taxon>
        <taxon>Hypocreomycetidae</taxon>
        <taxon>Microascales</taxon>
        <taxon>Ceratocystidaceae</taxon>
        <taxon>Ceratocystis</taxon>
    </lineage>
</organism>
<dbReference type="OrthoDB" id="440553at2759"/>
<dbReference type="GO" id="GO:0022857">
    <property type="term" value="F:transmembrane transporter activity"/>
    <property type="evidence" value="ECO:0007669"/>
    <property type="project" value="InterPro"/>
</dbReference>
<dbReference type="Gene3D" id="1.20.1250.20">
    <property type="entry name" value="MFS general substrate transporter like domains"/>
    <property type="match status" value="1"/>
</dbReference>
<feature type="domain" description="Major facilitator superfamily (MFS) profile" evidence="7">
    <location>
        <begin position="67"/>
        <end position="517"/>
    </location>
</feature>
<accession>A0A0F8AZB5</accession>
<dbReference type="InterPro" id="IPR020846">
    <property type="entry name" value="MFS_dom"/>
</dbReference>
<dbReference type="PANTHER" id="PTHR23502:SF51">
    <property type="entry name" value="QUINIDINE RESISTANCE PROTEIN 1-RELATED"/>
    <property type="match status" value="1"/>
</dbReference>
<dbReference type="GO" id="GO:0005886">
    <property type="term" value="C:plasma membrane"/>
    <property type="evidence" value="ECO:0007669"/>
    <property type="project" value="TreeGrafter"/>
</dbReference>